<dbReference type="EMBL" id="AZBU02000001">
    <property type="protein sequence ID" value="TMS35554.1"/>
    <property type="molecule type" value="Genomic_DNA"/>
</dbReference>
<reference evidence="1 2" key="2">
    <citation type="journal article" date="2019" name="G3 (Bethesda)">
        <title>Hybrid Assembly of the Genome of the Entomopathogenic Nematode Steinernema carpocapsae Identifies the X-Chromosome.</title>
        <authorList>
            <person name="Serra L."/>
            <person name="Macchietto M."/>
            <person name="Macias-Munoz A."/>
            <person name="McGill C.J."/>
            <person name="Rodriguez I.M."/>
            <person name="Rodriguez B."/>
            <person name="Murad R."/>
            <person name="Mortazavi A."/>
        </authorList>
    </citation>
    <scope>NUCLEOTIDE SEQUENCE [LARGE SCALE GENOMIC DNA]</scope>
    <source>
        <strain evidence="1 2">ALL</strain>
    </source>
</reference>
<gene>
    <name evidence="1" type="ORF">L596_002934</name>
</gene>
<evidence type="ECO:0000313" key="1">
    <source>
        <dbReference type="EMBL" id="TMS35554.1"/>
    </source>
</evidence>
<organism evidence="1 2">
    <name type="scientific">Steinernema carpocapsae</name>
    <name type="common">Entomopathogenic nematode</name>
    <dbReference type="NCBI Taxonomy" id="34508"/>
    <lineage>
        <taxon>Eukaryota</taxon>
        <taxon>Metazoa</taxon>
        <taxon>Ecdysozoa</taxon>
        <taxon>Nematoda</taxon>
        <taxon>Chromadorea</taxon>
        <taxon>Rhabditida</taxon>
        <taxon>Tylenchina</taxon>
        <taxon>Panagrolaimomorpha</taxon>
        <taxon>Strongyloidoidea</taxon>
        <taxon>Steinernematidae</taxon>
        <taxon>Steinernema</taxon>
    </lineage>
</organism>
<name>A0A4U8URK6_STECR</name>
<accession>A0A4U8URK6</accession>
<evidence type="ECO:0000313" key="2">
    <source>
        <dbReference type="Proteomes" id="UP000298663"/>
    </source>
</evidence>
<proteinExistence type="predicted"/>
<dbReference type="Proteomes" id="UP000298663">
    <property type="component" value="Unassembled WGS sequence"/>
</dbReference>
<keyword evidence="2" id="KW-1185">Reference proteome</keyword>
<reference evidence="1 2" key="1">
    <citation type="journal article" date="2015" name="Genome Biol.">
        <title>Comparative genomics of Steinernema reveals deeply conserved gene regulatory networks.</title>
        <authorList>
            <person name="Dillman A.R."/>
            <person name="Macchietto M."/>
            <person name="Porter C.F."/>
            <person name="Rogers A."/>
            <person name="Williams B."/>
            <person name="Antoshechkin I."/>
            <person name="Lee M.M."/>
            <person name="Goodwin Z."/>
            <person name="Lu X."/>
            <person name="Lewis E.E."/>
            <person name="Goodrich-Blair H."/>
            <person name="Stock S.P."/>
            <person name="Adams B.J."/>
            <person name="Sternberg P.W."/>
            <person name="Mortazavi A."/>
        </authorList>
    </citation>
    <scope>NUCLEOTIDE SEQUENCE [LARGE SCALE GENOMIC DNA]</scope>
    <source>
        <strain evidence="1 2">ALL</strain>
    </source>
</reference>
<comment type="caution">
    <text evidence="1">The sequence shown here is derived from an EMBL/GenBank/DDBJ whole genome shotgun (WGS) entry which is preliminary data.</text>
</comment>
<sequence>MVLRRRIWFNPRMIIHIAFIPNPPRGVTLFLLSTLRRQRVRCFPGNTSPFAETPPPKQNERIFFCQRGALISAFHADARHRKGIGTA</sequence>
<dbReference type="AlphaFoldDB" id="A0A4U8URK6"/>
<protein>
    <submittedName>
        <fullName evidence="1">Uncharacterized protein</fullName>
    </submittedName>
</protein>